<gene>
    <name evidence="1" type="ORF">M404DRAFT_994907</name>
</gene>
<dbReference type="InParanoid" id="A0A0C3PRK1"/>
<keyword evidence="2" id="KW-1185">Reference proteome</keyword>
<sequence>MRVHFNVDLIQSRHYSSAKNDKTDHGVCTHVPRVRDALILLSLRRVPFCVHNPEYGGQSLLFTIAEPTRTKT</sequence>
<name>A0A0C3PRK1_PISTI</name>
<dbReference type="AlphaFoldDB" id="A0A0C3PRK1"/>
<organism evidence="1 2">
    <name type="scientific">Pisolithus tinctorius Marx 270</name>
    <dbReference type="NCBI Taxonomy" id="870435"/>
    <lineage>
        <taxon>Eukaryota</taxon>
        <taxon>Fungi</taxon>
        <taxon>Dikarya</taxon>
        <taxon>Basidiomycota</taxon>
        <taxon>Agaricomycotina</taxon>
        <taxon>Agaricomycetes</taxon>
        <taxon>Agaricomycetidae</taxon>
        <taxon>Boletales</taxon>
        <taxon>Sclerodermatineae</taxon>
        <taxon>Pisolithaceae</taxon>
        <taxon>Pisolithus</taxon>
    </lineage>
</organism>
<dbReference type="Proteomes" id="UP000054217">
    <property type="component" value="Unassembled WGS sequence"/>
</dbReference>
<accession>A0A0C3PRK1</accession>
<dbReference type="HOGENOM" id="CLU_2723239_0_0_1"/>
<evidence type="ECO:0000313" key="2">
    <source>
        <dbReference type="Proteomes" id="UP000054217"/>
    </source>
</evidence>
<reference evidence="1 2" key="1">
    <citation type="submission" date="2014-04" db="EMBL/GenBank/DDBJ databases">
        <authorList>
            <consortium name="DOE Joint Genome Institute"/>
            <person name="Kuo A."/>
            <person name="Kohler A."/>
            <person name="Costa M.D."/>
            <person name="Nagy L.G."/>
            <person name="Floudas D."/>
            <person name="Copeland A."/>
            <person name="Barry K.W."/>
            <person name="Cichocki N."/>
            <person name="Veneault-Fourrey C."/>
            <person name="LaButti K."/>
            <person name="Lindquist E.A."/>
            <person name="Lipzen A."/>
            <person name="Lundell T."/>
            <person name="Morin E."/>
            <person name="Murat C."/>
            <person name="Sun H."/>
            <person name="Tunlid A."/>
            <person name="Henrissat B."/>
            <person name="Grigoriev I.V."/>
            <person name="Hibbett D.S."/>
            <person name="Martin F."/>
            <person name="Nordberg H.P."/>
            <person name="Cantor M.N."/>
            <person name="Hua S.X."/>
        </authorList>
    </citation>
    <scope>NUCLEOTIDE SEQUENCE [LARGE SCALE GENOMIC DNA]</scope>
    <source>
        <strain evidence="1 2">Marx 270</strain>
    </source>
</reference>
<reference evidence="2" key="2">
    <citation type="submission" date="2015-01" db="EMBL/GenBank/DDBJ databases">
        <title>Evolutionary Origins and Diversification of the Mycorrhizal Mutualists.</title>
        <authorList>
            <consortium name="DOE Joint Genome Institute"/>
            <consortium name="Mycorrhizal Genomics Consortium"/>
            <person name="Kohler A."/>
            <person name="Kuo A."/>
            <person name="Nagy L.G."/>
            <person name="Floudas D."/>
            <person name="Copeland A."/>
            <person name="Barry K.W."/>
            <person name="Cichocki N."/>
            <person name="Veneault-Fourrey C."/>
            <person name="LaButti K."/>
            <person name="Lindquist E.A."/>
            <person name="Lipzen A."/>
            <person name="Lundell T."/>
            <person name="Morin E."/>
            <person name="Murat C."/>
            <person name="Riley R."/>
            <person name="Ohm R."/>
            <person name="Sun H."/>
            <person name="Tunlid A."/>
            <person name="Henrissat B."/>
            <person name="Grigoriev I.V."/>
            <person name="Hibbett D.S."/>
            <person name="Martin F."/>
        </authorList>
    </citation>
    <scope>NUCLEOTIDE SEQUENCE [LARGE SCALE GENOMIC DNA]</scope>
    <source>
        <strain evidence="2">Marx 270</strain>
    </source>
</reference>
<evidence type="ECO:0000313" key="1">
    <source>
        <dbReference type="EMBL" id="KIO11239.1"/>
    </source>
</evidence>
<proteinExistence type="predicted"/>
<protein>
    <submittedName>
        <fullName evidence="1">Uncharacterized protein</fullName>
    </submittedName>
</protein>
<dbReference type="EMBL" id="KN831950">
    <property type="protein sequence ID" value="KIO11239.1"/>
    <property type="molecule type" value="Genomic_DNA"/>
</dbReference>